<organism evidence="2 3">
    <name type="scientific">Hymenobacter defluvii</name>
    <dbReference type="NCBI Taxonomy" id="2054411"/>
    <lineage>
        <taxon>Bacteria</taxon>
        <taxon>Pseudomonadati</taxon>
        <taxon>Bacteroidota</taxon>
        <taxon>Cytophagia</taxon>
        <taxon>Cytophagales</taxon>
        <taxon>Hymenobacteraceae</taxon>
        <taxon>Hymenobacter</taxon>
    </lineage>
</organism>
<sequence length="149" mass="17254">MTIHGLLSTLKANLSQTDITLYPGASKQLIQQFEQEMSLTLPTDFKAFYSFCNGFESAEDMFRIIPLEEILEQKREFEPQQFYVAEYLTYCDIWEVELTSQSSGYQIHHMNVTLTDSLATFIDRFLRDGVYTKNGGLLDWPDEVQGRKS</sequence>
<evidence type="ECO:0000259" key="1">
    <source>
        <dbReference type="Pfam" id="PF09346"/>
    </source>
</evidence>
<dbReference type="RefSeq" id="WP_208307350.1">
    <property type="nucleotide sequence ID" value="NZ_JAGETX010000004.1"/>
</dbReference>
<dbReference type="Pfam" id="PF09346">
    <property type="entry name" value="SMI1_KNR4"/>
    <property type="match status" value="1"/>
</dbReference>
<dbReference type="Proteomes" id="UP000670527">
    <property type="component" value="Unassembled WGS sequence"/>
</dbReference>
<comment type="caution">
    <text evidence="2">The sequence shown here is derived from an EMBL/GenBank/DDBJ whole genome shotgun (WGS) entry which is preliminary data.</text>
</comment>
<accession>A0ABS3TB24</accession>
<reference evidence="2 3" key="1">
    <citation type="submission" date="2021-03" db="EMBL/GenBank/DDBJ databases">
        <authorList>
            <person name="Kim M.K."/>
        </authorList>
    </citation>
    <scope>NUCLEOTIDE SEQUENCE [LARGE SCALE GENOMIC DNA]</scope>
    <source>
        <strain evidence="2 3">BT507</strain>
    </source>
</reference>
<proteinExistence type="predicted"/>
<dbReference type="InterPro" id="IPR037883">
    <property type="entry name" value="Knr4/Smi1-like_sf"/>
</dbReference>
<protein>
    <submittedName>
        <fullName evidence="2">SMI1/KNR4 family protein</fullName>
    </submittedName>
</protein>
<feature type="domain" description="Knr4/Smi1-like" evidence="1">
    <location>
        <begin position="24"/>
        <end position="83"/>
    </location>
</feature>
<gene>
    <name evidence="2" type="ORF">J4D97_09340</name>
</gene>
<name>A0ABS3TB24_9BACT</name>
<evidence type="ECO:0000313" key="3">
    <source>
        <dbReference type="Proteomes" id="UP000670527"/>
    </source>
</evidence>
<dbReference type="EMBL" id="JAGETX010000004">
    <property type="protein sequence ID" value="MBO3270849.1"/>
    <property type="molecule type" value="Genomic_DNA"/>
</dbReference>
<dbReference type="Gene3D" id="3.40.1580.10">
    <property type="entry name" value="SMI1/KNR4-like"/>
    <property type="match status" value="1"/>
</dbReference>
<keyword evidence="3" id="KW-1185">Reference proteome</keyword>
<evidence type="ECO:0000313" key="2">
    <source>
        <dbReference type="EMBL" id="MBO3270849.1"/>
    </source>
</evidence>
<dbReference type="InterPro" id="IPR018958">
    <property type="entry name" value="Knr4/Smi1-like_dom"/>
</dbReference>
<dbReference type="SUPFAM" id="SSF160631">
    <property type="entry name" value="SMI1/KNR4-like"/>
    <property type="match status" value="1"/>
</dbReference>